<keyword evidence="10" id="KW-0961">Cell wall biogenesis/degradation</keyword>
<reference evidence="14" key="3">
    <citation type="submission" date="2018-08" db="EMBL/GenBank/DDBJ databases">
        <authorList>
            <person name="Guldener U."/>
        </authorList>
    </citation>
    <scope>NUCLEOTIDE SEQUENCE</scope>
    <source>
        <strain evidence="14">UB2</strain>
    </source>
</reference>
<evidence type="ECO:0000313" key="15">
    <source>
        <dbReference type="Proteomes" id="UP000179920"/>
    </source>
</evidence>
<proteinExistence type="inferred from homology"/>
<dbReference type="GO" id="GO:0005886">
    <property type="term" value="C:plasma membrane"/>
    <property type="evidence" value="ECO:0007669"/>
    <property type="project" value="UniProtKB-SubCell"/>
</dbReference>
<organism evidence="13 15">
    <name type="scientific">Ustilago bromivora</name>
    <dbReference type="NCBI Taxonomy" id="307758"/>
    <lineage>
        <taxon>Eukaryota</taxon>
        <taxon>Fungi</taxon>
        <taxon>Dikarya</taxon>
        <taxon>Basidiomycota</taxon>
        <taxon>Ustilaginomycotina</taxon>
        <taxon>Ustilaginomycetes</taxon>
        <taxon>Ustilaginales</taxon>
        <taxon>Ustilaginaceae</taxon>
        <taxon>Ustilago</taxon>
    </lineage>
</organism>
<evidence type="ECO:0000256" key="7">
    <source>
        <dbReference type="ARBA" id="ARBA00023136"/>
    </source>
</evidence>
<keyword evidence="9" id="KW-0119">Carbohydrate metabolism</keyword>
<evidence type="ECO:0000256" key="9">
    <source>
        <dbReference type="ARBA" id="ARBA00023277"/>
    </source>
</evidence>
<dbReference type="GO" id="GO:0005576">
    <property type="term" value="C:extracellular region"/>
    <property type="evidence" value="ECO:0007669"/>
    <property type="project" value="TreeGrafter"/>
</dbReference>
<evidence type="ECO:0000256" key="2">
    <source>
        <dbReference type="ARBA" id="ARBA00004401"/>
    </source>
</evidence>
<evidence type="ECO:0000313" key="16">
    <source>
        <dbReference type="Proteomes" id="UP000658997"/>
    </source>
</evidence>
<gene>
    <name evidence="14" type="ORF">UBRO2_05318</name>
    <name evidence="13" type="ORF">UBRO_20965</name>
</gene>
<dbReference type="PANTHER" id="PTHR16631">
    <property type="entry name" value="GLUCAN 1,3-BETA-GLUCOSIDASE"/>
    <property type="match status" value="1"/>
</dbReference>
<evidence type="ECO:0000256" key="6">
    <source>
        <dbReference type="ARBA" id="ARBA00022801"/>
    </source>
</evidence>
<dbReference type="AlphaFoldDB" id="A0A1K0GDR5"/>
<dbReference type="EMBL" id="ULHB01000158">
    <property type="protein sequence ID" value="SYW83762.1"/>
    <property type="molecule type" value="Genomic_DNA"/>
</dbReference>
<dbReference type="Proteomes" id="UP000658997">
    <property type="component" value="Unassembled WGS sequence"/>
</dbReference>
<keyword evidence="6" id="KW-0378">Hydrolase</keyword>
<evidence type="ECO:0000256" key="12">
    <source>
        <dbReference type="SAM" id="Phobius"/>
    </source>
</evidence>
<dbReference type="OrthoDB" id="68336at2759"/>
<keyword evidence="7 12" id="KW-0472">Membrane</keyword>
<dbReference type="GO" id="GO:0071555">
    <property type="term" value="P:cell wall organization"/>
    <property type="evidence" value="ECO:0007669"/>
    <property type="project" value="UniProtKB-KW"/>
</dbReference>
<accession>A0A1K0GDR5</accession>
<evidence type="ECO:0000256" key="10">
    <source>
        <dbReference type="ARBA" id="ARBA00023316"/>
    </source>
</evidence>
<evidence type="ECO:0000313" key="13">
    <source>
        <dbReference type="EMBL" id="SAM86204.1"/>
    </source>
</evidence>
<dbReference type="GO" id="GO:0009986">
    <property type="term" value="C:cell surface"/>
    <property type="evidence" value="ECO:0007669"/>
    <property type="project" value="TreeGrafter"/>
</dbReference>
<evidence type="ECO:0000256" key="11">
    <source>
        <dbReference type="ARBA" id="ARBA00023326"/>
    </source>
</evidence>
<sequence length="230" mass="25379">MSSRYGPRPQQGAAVAYEPIDAPILALAADNYSLAYSMQDMRKPGTSTSDRYSIVSNQRDYADPDAGWTEKRHSGVPLASTYDVSDPVRHRRKKLWTIGGALVAIILIIGVVVGIVVARKKDSEDSASSSKSSSGSFLSGDPSKFKKNLALHNSFWGMCYTPFTSQYQYGCGVVLTSVVEDVQTLSQLTTRVRLYGADCNFTAFMLDAIQRTKVDLTIYPAVYPRLIRLW</sequence>
<evidence type="ECO:0000256" key="8">
    <source>
        <dbReference type="ARBA" id="ARBA00023180"/>
    </source>
</evidence>
<comment type="similarity">
    <text evidence="3">Belongs to the glycosyl hydrolase 17 family.</text>
</comment>
<protein>
    <recommendedName>
        <fullName evidence="4">glucan endo-1,3-beta-D-glucosidase</fullName>
        <ecNumber evidence="4">3.2.1.39</ecNumber>
    </recommendedName>
</protein>
<comment type="subcellular location">
    <subcellularLocation>
        <location evidence="2">Cell membrane</location>
        <topology evidence="2">Single-pass type II membrane protein</topology>
    </subcellularLocation>
</comment>
<keyword evidence="8" id="KW-0325">Glycoprotein</keyword>
<evidence type="ECO:0000256" key="4">
    <source>
        <dbReference type="ARBA" id="ARBA00012780"/>
    </source>
</evidence>
<dbReference type="GO" id="GO:0009277">
    <property type="term" value="C:fungal-type cell wall"/>
    <property type="evidence" value="ECO:0007669"/>
    <property type="project" value="TreeGrafter"/>
</dbReference>
<reference evidence="13" key="1">
    <citation type="submission" date="2016-04" db="EMBL/GenBank/DDBJ databases">
        <authorList>
            <person name="Evans L.H."/>
            <person name="Alamgir A."/>
            <person name="Owens N."/>
            <person name="Weber N.D."/>
            <person name="Virtaneva K."/>
            <person name="Barbian K."/>
            <person name="Babar A."/>
            <person name="Rosenke K."/>
        </authorList>
    </citation>
    <scope>NUCLEOTIDE SEQUENCE</scope>
    <source>
        <strain evidence="13">UB2112</strain>
    </source>
</reference>
<keyword evidence="16" id="KW-1185">Reference proteome</keyword>
<keyword evidence="12" id="KW-0812">Transmembrane</keyword>
<name>A0A1K0GDR5_9BASI</name>
<dbReference type="EC" id="3.2.1.39" evidence="4"/>
<keyword evidence="11" id="KW-0624">Polysaccharide degradation</keyword>
<evidence type="ECO:0000256" key="3">
    <source>
        <dbReference type="ARBA" id="ARBA00008773"/>
    </source>
</evidence>
<reference evidence="15" key="2">
    <citation type="submission" date="2016-04" db="EMBL/GenBank/DDBJ databases">
        <authorList>
            <person name="Guldener U."/>
            <person name="Guldener U."/>
        </authorList>
    </citation>
    <scope>NUCLEOTIDE SEQUENCE [LARGE SCALE GENOMIC DNA]</scope>
    <source>
        <strain evidence="15">UB2112</strain>
    </source>
</reference>
<dbReference type="Proteomes" id="UP000179920">
    <property type="component" value="Chromosome XXI"/>
</dbReference>
<dbReference type="GO" id="GO:0000272">
    <property type="term" value="P:polysaccharide catabolic process"/>
    <property type="evidence" value="ECO:0007669"/>
    <property type="project" value="UniProtKB-KW"/>
</dbReference>
<dbReference type="PANTHER" id="PTHR16631:SF17">
    <property type="entry name" value="GLUCAN ENDO-1,3-BETA-GLUCOSIDASE BTGC"/>
    <property type="match status" value="1"/>
</dbReference>
<evidence type="ECO:0000256" key="5">
    <source>
        <dbReference type="ARBA" id="ARBA00022475"/>
    </source>
</evidence>
<comment type="catalytic activity">
    <reaction evidence="1">
        <text>Hydrolysis of (1-&gt;3)-beta-D-glucosidic linkages in (1-&gt;3)-beta-D-glucans.</text>
        <dbReference type="EC" id="3.2.1.39"/>
    </reaction>
</comment>
<dbReference type="InterPro" id="IPR050732">
    <property type="entry name" value="Beta-glucan_modifiers"/>
</dbReference>
<evidence type="ECO:0000256" key="1">
    <source>
        <dbReference type="ARBA" id="ARBA00000382"/>
    </source>
</evidence>
<keyword evidence="5" id="KW-1003">Cell membrane</keyword>
<feature type="transmembrane region" description="Helical" evidence="12">
    <location>
        <begin position="95"/>
        <end position="118"/>
    </location>
</feature>
<dbReference type="GO" id="GO:0042973">
    <property type="term" value="F:glucan endo-1,3-beta-D-glucosidase activity"/>
    <property type="evidence" value="ECO:0007669"/>
    <property type="project" value="UniProtKB-EC"/>
</dbReference>
<evidence type="ECO:0000313" key="14">
    <source>
        <dbReference type="EMBL" id="SYW83762.1"/>
    </source>
</evidence>
<dbReference type="EMBL" id="LT558137">
    <property type="protein sequence ID" value="SAM86204.1"/>
    <property type="molecule type" value="Genomic_DNA"/>
</dbReference>
<keyword evidence="12" id="KW-1133">Transmembrane helix</keyword>